<keyword evidence="2" id="KW-1185">Reference proteome</keyword>
<sequence length="130" mass="15260">MSAQVQEQMSFLQPVNETEVRKAVVKELKEYKALRVAVQNKQELKEKGIGQLFPRLQQTETINELKAKQIERALQYSLDEIERRIIEEKYLSTSRVKDITVYIELNLTKDQYYERKKDAIAQIARALGMI</sequence>
<protein>
    <submittedName>
        <fullName evidence="1">ArpU family transcriptional regulator</fullName>
    </submittedName>
</protein>
<accession>A0A3M8DQD1</accession>
<dbReference type="RefSeq" id="WP_122922040.1">
    <property type="nucleotide sequence ID" value="NZ_RHHU01000002.1"/>
</dbReference>
<organism evidence="1 2">
    <name type="scientific">Brevibacillus nitrificans</name>
    <dbReference type="NCBI Taxonomy" id="651560"/>
    <lineage>
        <taxon>Bacteria</taxon>
        <taxon>Bacillati</taxon>
        <taxon>Bacillota</taxon>
        <taxon>Bacilli</taxon>
        <taxon>Bacillales</taxon>
        <taxon>Paenibacillaceae</taxon>
        <taxon>Brevibacillus</taxon>
    </lineage>
</organism>
<evidence type="ECO:0000313" key="2">
    <source>
        <dbReference type="Proteomes" id="UP000269573"/>
    </source>
</evidence>
<reference evidence="1 2" key="1">
    <citation type="submission" date="2018-10" db="EMBL/GenBank/DDBJ databases">
        <title>Phylogenomics of Brevibacillus.</title>
        <authorList>
            <person name="Dunlap C."/>
        </authorList>
    </citation>
    <scope>NUCLEOTIDE SEQUENCE [LARGE SCALE GENOMIC DNA]</scope>
    <source>
        <strain evidence="1 2">JCM 15774</strain>
    </source>
</reference>
<dbReference type="InterPro" id="IPR006524">
    <property type="entry name" value="ArpU-like"/>
</dbReference>
<evidence type="ECO:0000313" key="1">
    <source>
        <dbReference type="EMBL" id="RNB90174.1"/>
    </source>
</evidence>
<comment type="caution">
    <text evidence="1">The sequence shown here is derived from an EMBL/GenBank/DDBJ whole genome shotgun (WGS) entry which is preliminary data.</text>
</comment>
<dbReference type="AlphaFoldDB" id="A0A3M8DQD1"/>
<dbReference type="EMBL" id="RHHU01000002">
    <property type="protein sequence ID" value="RNB90174.1"/>
    <property type="molecule type" value="Genomic_DNA"/>
</dbReference>
<dbReference type="Proteomes" id="UP000269573">
    <property type="component" value="Unassembled WGS sequence"/>
</dbReference>
<dbReference type="NCBIfam" id="TIGR01637">
    <property type="entry name" value="phage_arpU"/>
    <property type="match status" value="1"/>
</dbReference>
<name>A0A3M8DQD1_9BACL</name>
<gene>
    <name evidence="1" type="ORF">EDM59_01625</name>
</gene>
<proteinExistence type="predicted"/>